<reference evidence="1" key="2">
    <citation type="submission" date="2023-05" db="EMBL/GenBank/DDBJ databases">
        <authorList>
            <person name="Fouks B."/>
        </authorList>
    </citation>
    <scope>NUCLEOTIDE SEQUENCE</scope>
    <source>
        <strain evidence="1">Stay&amp;Tobe</strain>
        <tissue evidence="1">Testes</tissue>
    </source>
</reference>
<accession>A0AAD8E2J7</accession>
<name>A0AAD8E2J7_DIPPU</name>
<dbReference type="Proteomes" id="UP001233999">
    <property type="component" value="Unassembled WGS sequence"/>
</dbReference>
<protein>
    <submittedName>
        <fullName evidence="1">Uncharacterized protein</fullName>
    </submittedName>
</protein>
<evidence type="ECO:0000313" key="1">
    <source>
        <dbReference type="EMBL" id="KAJ9574933.1"/>
    </source>
</evidence>
<comment type="caution">
    <text evidence="1">The sequence shown here is derived from an EMBL/GenBank/DDBJ whole genome shotgun (WGS) entry which is preliminary data.</text>
</comment>
<evidence type="ECO:0000313" key="2">
    <source>
        <dbReference type="Proteomes" id="UP001233999"/>
    </source>
</evidence>
<organism evidence="1 2">
    <name type="scientific">Diploptera punctata</name>
    <name type="common">Pacific beetle cockroach</name>
    <dbReference type="NCBI Taxonomy" id="6984"/>
    <lineage>
        <taxon>Eukaryota</taxon>
        <taxon>Metazoa</taxon>
        <taxon>Ecdysozoa</taxon>
        <taxon>Arthropoda</taxon>
        <taxon>Hexapoda</taxon>
        <taxon>Insecta</taxon>
        <taxon>Pterygota</taxon>
        <taxon>Neoptera</taxon>
        <taxon>Polyneoptera</taxon>
        <taxon>Dictyoptera</taxon>
        <taxon>Blattodea</taxon>
        <taxon>Blaberoidea</taxon>
        <taxon>Blaberidae</taxon>
        <taxon>Diplopterinae</taxon>
        <taxon>Diploptera</taxon>
    </lineage>
</organism>
<proteinExistence type="predicted"/>
<reference evidence="1" key="1">
    <citation type="journal article" date="2023" name="IScience">
        <title>Live-bearing cockroach genome reveals convergent evolutionary mechanisms linked to viviparity in insects and beyond.</title>
        <authorList>
            <person name="Fouks B."/>
            <person name="Harrison M.C."/>
            <person name="Mikhailova A.A."/>
            <person name="Marchal E."/>
            <person name="English S."/>
            <person name="Carruthers M."/>
            <person name="Jennings E.C."/>
            <person name="Chiamaka E.L."/>
            <person name="Frigard R.A."/>
            <person name="Pippel M."/>
            <person name="Attardo G.M."/>
            <person name="Benoit J.B."/>
            <person name="Bornberg-Bauer E."/>
            <person name="Tobe S.S."/>
        </authorList>
    </citation>
    <scope>NUCLEOTIDE SEQUENCE</scope>
    <source>
        <strain evidence="1">Stay&amp;Tobe</strain>
    </source>
</reference>
<sequence>RGRNSLLTSLPVVNQGPIPISKEKKKDLLDLLPLIDSAVHDFYKNLPVDNVPASDPDLEEYDADRRKKVFQKNLLKFCQRKLRFQCFGTKEHRDDDVIDLEHGFEGIFICCNARFKYFESYLEKCCAREEYLFVVTHDLSAEVLLVQSLA</sequence>
<dbReference type="EMBL" id="JASPKZ010010252">
    <property type="protein sequence ID" value="KAJ9574933.1"/>
    <property type="molecule type" value="Genomic_DNA"/>
</dbReference>
<feature type="non-terminal residue" evidence="1">
    <location>
        <position position="1"/>
    </location>
</feature>
<dbReference type="AlphaFoldDB" id="A0AAD8E2J7"/>
<gene>
    <name evidence="1" type="ORF">L9F63_007899</name>
</gene>
<feature type="non-terminal residue" evidence="1">
    <location>
        <position position="150"/>
    </location>
</feature>
<keyword evidence="2" id="KW-1185">Reference proteome</keyword>